<dbReference type="Proteomes" id="UP001497512">
    <property type="component" value="Chromosome 3"/>
</dbReference>
<sequence>MVKLTTRLINATNKPLVLCEEASNGSQTRLKVLDPRVDNQQTPEGELLVINPNTRKTELPGYDPSFYVHSVDPNDSYATLRLWFRKKAVLGVNSDDMIDNMTITIKELEEGVFSKHCDPRYEIANNQHWNSSFVSWATQMSK</sequence>
<protein>
    <recommendedName>
        <fullName evidence="1">DUF7748 domain-containing protein</fullName>
    </recommendedName>
</protein>
<evidence type="ECO:0000259" key="1">
    <source>
        <dbReference type="Pfam" id="PF24928"/>
    </source>
</evidence>
<evidence type="ECO:0000313" key="2">
    <source>
        <dbReference type="EMBL" id="CAK9218703.1"/>
    </source>
</evidence>
<dbReference type="EMBL" id="OZ019895">
    <property type="protein sequence ID" value="CAK9218703.1"/>
    <property type="molecule type" value="Genomic_DNA"/>
</dbReference>
<keyword evidence="3" id="KW-1185">Reference proteome</keyword>
<reference evidence="2" key="1">
    <citation type="submission" date="2024-02" db="EMBL/GenBank/DDBJ databases">
        <authorList>
            <consortium name="ELIXIR-Norway"/>
            <consortium name="Elixir Norway"/>
        </authorList>
    </citation>
    <scope>NUCLEOTIDE SEQUENCE</scope>
</reference>
<name>A0ABP0UGA9_9BRYO</name>
<proteinExistence type="predicted"/>
<feature type="domain" description="DUF7748" evidence="1">
    <location>
        <begin position="66"/>
        <end position="120"/>
    </location>
</feature>
<accession>A0ABP0UGA9</accession>
<organism evidence="2 3">
    <name type="scientific">Sphagnum troendelagicum</name>
    <dbReference type="NCBI Taxonomy" id="128251"/>
    <lineage>
        <taxon>Eukaryota</taxon>
        <taxon>Viridiplantae</taxon>
        <taxon>Streptophyta</taxon>
        <taxon>Embryophyta</taxon>
        <taxon>Bryophyta</taxon>
        <taxon>Sphagnophytina</taxon>
        <taxon>Sphagnopsida</taxon>
        <taxon>Sphagnales</taxon>
        <taxon>Sphagnaceae</taxon>
        <taxon>Sphagnum</taxon>
    </lineage>
</organism>
<dbReference type="InterPro" id="IPR056650">
    <property type="entry name" value="DUF7748"/>
</dbReference>
<dbReference type="Pfam" id="PF24928">
    <property type="entry name" value="DUF7748"/>
    <property type="match status" value="1"/>
</dbReference>
<gene>
    <name evidence="2" type="ORF">CSSPTR1EN2_LOCUS14117</name>
</gene>
<evidence type="ECO:0000313" key="3">
    <source>
        <dbReference type="Proteomes" id="UP001497512"/>
    </source>
</evidence>